<dbReference type="EMBL" id="JBFXLU010000134">
    <property type="protein sequence ID" value="KAL2839347.1"/>
    <property type="molecule type" value="Genomic_DNA"/>
</dbReference>
<proteinExistence type="predicted"/>
<evidence type="ECO:0000313" key="1">
    <source>
        <dbReference type="EMBL" id="KAL2839347.1"/>
    </source>
</evidence>
<keyword evidence="2" id="KW-1185">Reference proteome</keyword>
<comment type="caution">
    <text evidence="1">The sequence shown here is derived from an EMBL/GenBank/DDBJ whole genome shotgun (WGS) entry which is preliminary data.</text>
</comment>
<organism evidence="1 2">
    <name type="scientific">Aspergillus pseudoustus</name>
    <dbReference type="NCBI Taxonomy" id="1810923"/>
    <lineage>
        <taxon>Eukaryota</taxon>
        <taxon>Fungi</taxon>
        <taxon>Dikarya</taxon>
        <taxon>Ascomycota</taxon>
        <taxon>Pezizomycotina</taxon>
        <taxon>Eurotiomycetes</taxon>
        <taxon>Eurotiomycetidae</taxon>
        <taxon>Eurotiales</taxon>
        <taxon>Aspergillaceae</taxon>
        <taxon>Aspergillus</taxon>
        <taxon>Aspergillus subgen. Nidulantes</taxon>
    </lineage>
</organism>
<protein>
    <submittedName>
        <fullName evidence="1">Uncharacterized protein</fullName>
    </submittedName>
</protein>
<gene>
    <name evidence="1" type="ORF">BJY01DRAFT_250527</name>
</gene>
<reference evidence="1 2" key="1">
    <citation type="submission" date="2024-07" db="EMBL/GenBank/DDBJ databases">
        <title>Section-level genome sequencing and comparative genomics of Aspergillus sections Usti and Cavernicolus.</title>
        <authorList>
            <consortium name="Lawrence Berkeley National Laboratory"/>
            <person name="Nybo J.L."/>
            <person name="Vesth T.C."/>
            <person name="Theobald S."/>
            <person name="Frisvad J.C."/>
            <person name="Larsen T.O."/>
            <person name="Kjaerboelling I."/>
            <person name="Rothschild-Mancinelli K."/>
            <person name="Lyhne E.K."/>
            <person name="Kogle M.E."/>
            <person name="Barry K."/>
            <person name="Clum A."/>
            <person name="Na H."/>
            <person name="Ledsgaard L."/>
            <person name="Lin J."/>
            <person name="Lipzen A."/>
            <person name="Kuo A."/>
            <person name="Riley R."/>
            <person name="Mondo S."/>
            <person name="Labutti K."/>
            <person name="Haridas S."/>
            <person name="Pangalinan J."/>
            <person name="Salamov A.A."/>
            <person name="Simmons B.A."/>
            <person name="Magnuson J.K."/>
            <person name="Chen J."/>
            <person name="Drula E."/>
            <person name="Henrissat B."/>
            <person name="Wiebenga A."/>
            <person name="Lubbers R.J."/>
            <person name="Gomes A.C."/>
            <person name="Makela M.R."/>
            <person name="Stajich J."/>
            <person name="Grigoriev I.V."/>
            <person name="Mortensen U.H."/>
            <person name="De Vries R.P."/>
            <person name="Baker S.E."/>
            <person name="Andersen M.R."/>
        </authorList>
    </citation>
    <scope>NUCLEOTIDE SEQUENCE [LARGE SCALE GENOMIC DNA]</scope>
    <source>
        <strain evidence="1 2">CBS 123904</strain>
    </source>
</reference>
<dbReference type="Proteomes" id="UP001610446">
    <property type="component" value="Unassembled WGS sequence"/>
</dbReference>
<name>A0ABR4JH31_9EURO</name>
<accession>A0ABR4JH31</accession>
<sequence length="146" mass="15937">MFGSSSTTTQVQHVMLRCISLRRGKRKALLVSLAVHGIDAHWDEATKIVAVATELQTYLAIVKRNIPIEILLPDEEGLWPGAFKPCQDMQEQLAQVGGIDTIDASIRLDLPRPRTVTTRTAALADAGLVSDSPFIIRGYDLDAMPG</sequence>
<evidence type="ECO:0000313" key="2">
    <source>
        <dbReference type="Proteomes" id="UP001610446"/>
    </source>
</evidence>